<dbReference type="SUPFAM" id="SSF53448">
    <property type="entry name" value="Nucleotide-diphospho-sugar transferases"/>
    <property type="match status" value="1"/>
</dbReference>
<evidence type="ECO:0000313" key="2">
    <source>
        <dbReference type="Proteomes" id="UP000579281"/>
    </source>
</evidence>
<proteinExistence type="predicted"/>
<dbReference type="Proteomes" id="UP000579281">
    <property type="component" value="Unassembled WGS sequence"/>
</dbReference>
<dbReference type="EMBL" id="JACHEN010000004">
    <property type="protein sequence ID" value="MBB6214808.1"/>
    <property type="molecule type" value="Genomic_DNA"/>
</dbReference>
<dbReference type="Gene3D" id="3.90.550.10">
    <property type="entry name" value="Spore Coat Polysaccharide Biosynthesis Protein SpsA, Chain A"/>
    <property type="match status" value="1"/>
</dbReference>
<accession>A0A841KRN3</accession>
<dbReference type="RefSeq" id="WP_184308536.1">
    <property type="nucleotide sequence ID" value="NZ_JACHEN010000004.1"/>
</dbReference>
<evidence type="ECO:0008006" key="3">
    <source>
        <dbReference type="Google" id="ProtNLM"/>
    </source>
</evidence>
<dbReference type="InterPro" id="IPR029044">
    <property type="entry name" value="Nucleotide-diphossugar_trans"/>
</dbReference>
<sequence>MDMQSAANQNSNHAYCMILTKYRIYQGVALYRSLIHNAGISRVFILCMDEETESVLGQMDLQGVTLIPVNALEDQFVLSLKSIRRINEYCWTLKPSFLYFILSNFSNEIQRVTYMDADGCFFADPKVIFESQKDCSVLLSKHNYSRNLKFVEKDAGIYNSGFISFLNDDNGISTLTWWRDQCLHWCYDRVEKGKFGDQKYLETMPQIFKNVCDITTPGVNIGPWNDFSYTPHITDGKVYLDNDPLILYHFAGLRITDAQEILYVLNFNKTLKEPVYNPYINVLKAVICDIQKIDPNFSGFYNRNELNRKKYKKL</sequence>
<evidence type="ECO:0000313" key="1">
    <source>
        <dbReference type="EMBL" id="MBB6214808.1"/>
    </source>
</evidence>
<organism evidence="1 2">
    <name type="scientific">Anaerosolibacter carboniphilus</name>
    <dbReference type="NCBI Taxonomy" id="1417629"/>
    <lineage>
        <taxon>Bacteria</taxon>
        <taxon>Bacillati</taxon>
        <taxon>Bacillota</taxon>
        <taxon>Clostridia</taxon>
        <taxon>Peptostreptococcales</taxon>
        <taxon>Thermotaleaceae</taxon>
        <taxon>Anaerosolibacter</taxon>
    </lineage>
</organism>
<comment type="caution">
    <text evidence="1">The sequence shown here is derived from an EMBL/GenBank/DDBJ whole genome shotgun (WGS) entry which is preliminary data.</text>
</comment>
<name>A0A841KRN3_9FIRM</name>
<keyword evidence="2" id="KW-1185">Reference proteome</keyword>
<protein>
    <recommendedName>
        <fullName evidence="3">Nucleotide-diphospho-sugar transferase</fullName>
    </recommendedName>
</protein>
<gene>
    <name evidence="1" type="ORF">HNQ80_000893</name>
</gene>
<dbReference type="AlphaFoldDB" id="A0A841KRN3"/>
<reference evidence="1 2" key="1">
    <citation type="submission" date="2020-08" db="EMBL/GenBank/DDBJ databases">
        <title>Genomic Encyclopedia of Type Strains, Phase IV (KMG-IV): sequencing the most valuable type-strain genomes for metagenomic binning, comparative biology and taxonomic classification.</title>
        <authorList>
            <person name="Goeker M."/>
        </authorList>
    </citation>
    <scope>NUCLEOTIDE SEQUENCE [LARGE SCALE GENOMIC DNA]</scope>
    <source>
        <strain evidence="1 2">DSM 103526</strain>
    </source>
</reference>